<evidence type="ECO:0000256" key="3">
    <source>
        <dbReference type="ARBA" id="ARBA00022528"/>
    </source>
</evidence>
<evidence type="ECO:0000256" key="4">
    <source>
        <dbReference type="ARBA" id="ARBA00022531"/>
    </source>
</evidence>
<dbReference type="PANTHER" id="PTHR34552:SF1">
    <property type="entry name" value="PHOTOSYSTEM II REACTION CENTER W PROTEIN, CHLOROPLASTIC"/>
    <property type="match status" value="1"/>
</dbReference>
<protein>
    <recommendedName>
        <fullName evidence="9">PSII 6.1 kDa protein</fullName>
    </recommendedName>
</protein>
<evidence type="ECO:0000313" key="11">
    <source>
        <dbReference type="EMBL" id="WZN61762.1"/>
    </source>
</evidence>
<keyword evidence="10" id="KW-0812">Transmembrane</keyword>
<evidence type="ECO:0000256" key="2">
    <source>
        <dbReference type="ARBA" id="ARBA00010395"/>
    </source>
</evidence>
<dbReference type="PANTHER" id="PTHR34552">
    <property type="entry name" value="PHOTOSYSTEM II REACTION CENTER W PROTEIN, CHLOROPLASTIC"/>
    <property type="match status" value="1"/>
</dbReference>
<feature type="transmembrane region" description="Helical" evidence="10">
    <location>
        <begin position="86"/>
        <end position="102"/>
    </location>
</feature>
<gene>
    <name evidence="11" type="ORF">HKI87_04g32970</name>
</gene>
<comment type="similarity">
    <text evidence="2">Belongs to the psbW family.</text>
</comment>
<dbReference type="GO" id="GO:0042549">
    <property type="term" value="P:photosystem II stabilization"/>
    <property type="evidence" value="ECO:0007669"/>
    <property type="project" value="TreeGrafter"/>
</dbReference>
<keyword evidence="4" id="KW-0602">Photosynthesis</keyword>
<keyword evidence="3" id="KW-0150">Chloroplast</keyword>
<keyword evidence="12" id="KW-1185">Reference proteome</keyword>
<keyword evidence="7 10" id="KW-0472">Membrane</keyword>
<reference evidence="11 12" key="1">
    <citation type="submission" date="2024-03" db="EMBL/GenBank/DDBJ databases">
        <title>Complete genome sequence of the green alga Chloropicon roscoffensis RCC1871.</title>
        <authorList>
            <person name="Lemieux C."/>
            <person name="Pombert J.-F."/>
            <person name="Otis C."/>
            <person name="Turmel M."/>
        </authorList>
    </citation>
    <scope>NUCLEOTIDE SEQUENCE [LARGE SCALE GENOMIC DNA]</scope>
    <source>
        <strain evidence="11 12">RCC1871</strain>
    </source>
</reference>
<sequence length="123" mass="12723">MNARTAAVRTPTLCAARPRTVRVAAVAKPNKALAEARTVLKKQLPKIEAAAIVGAATLTASPAFALVDKRLNGDGTRLPFGINDPILGWVLVAVFGAVWAVFSQSTKELGAGEEDGDDGGLSL</sequence>
<evidence type="ECO:0000256" key="1">
    <source>
        <dbReference type="ARBA" id="ARBA00004581"/>
    </source>
</evidence>
<dbReference type="GO" id="GO:0015979">
    <property type="term" value="P:photosynthesis"/>
    <property type="evidence" value="ECO:0007669"/>
    <property type="project" value="UniProtKB-KW"/>
</dbReference>
<feature type="transmembrane region" description="Helical" evidence="10">
    <location>
        <begin position="47"/>
        <end position="66"/>
    </location>
</feature>
<dbReference type="GO" id="GO:0009535">
    <property type="term" value="C:chloroplast thylakoid membrane"/>
    <property type="evidence" value="ECO:0007669"/>
    <property type="project" value="UniProtKB-SubCell"/>
</dbReference>
<evidence type="ECO:0000256" key="8">
    <source>
        <dbReference type="ARBA" id="ARBA00023276"/>
    </source>
</evidence>
<dbReference type="Proteomes" id="UP001472866">
    <property type="component" value="Chromosome 04"/>
</dbReference>
<evidence type="ECO:0000256" key="7">
    <source>
        <dbReference type="ARBA" id="ARBA00023136"/>
    </source>
</evidence>
<keyword evidence="6" id="KW-0793">Thylakoid</keyword>
<keyword evidence="8" id="KW-0604">Photosystem II</keyword>
<evidence type="ECO:0000313" key="12">
    <source>
        <dbReference type="Proteomes" id="UP001472866"/>
    </source>
</evidence>
<evidence type="ECO:0000256" key="6">
    <source>
        <dbReference type="ARBA" id="ARBA00023078"/>
    </source>
</evidence>
<evidence type="ECO:0000256" key="10">
    <source>
        <dbReference type="SAM" id="Phobius"/>
    </source>
</evidence>
<dbReference type="InterPro" id="IPR009806">
    <property type="entry name" value="PSII_PsbW_class2"/>
</dbReference>
<dbReference type="AlphaFoldDB" id="A0AAX4P5X8"/>
<name>A0AAX4P5X8_9CHLO</name>
<dbReference type="EMBL" id="CP151504">
    <property type="protein sequence ID" value="WZN61762.1"/>
    <property type="molecule type" value="Genomic_DNA"/>
</dbReference>
<keyword evidence="5" id="KW-0934">Plastid</keyword>
<dbReference type="GO" id="GO:0009523">
    <property type="term" value="C:photosystem II"/>
    <property type="evidence" value="ECO:0007669"/>
    <property type="project" value="UniProtKB-KW"/>
</dbReference>
<proteinExistence type="inferred from homology"/>
<keyword evidence="10" id="KW-1133">Transmembrane helix</keyword>
<organism evidence="11 12">
    <name type="scientific">Chloropicon roscoffensis</name>
    <dbReference type="NCBI Taxonomy" id="1461544"/>
    <lineage>
        <taxon>Eukaryota</taxon>
        <taxon>Viridiplantae</taxon>
        <taxon>Chlorophyta</taxon>
        <taxon>Chloropicophyceae</taxon>
        <taxon>Chloropicales</taxon>
        <taxon>Chloropicaceae</taxon>
        <taxon>Chloropicon</taxon>
    </lineage>
</organism>
<dbReference type="Pfam" id="PF07123">
    <property type="entry name" value="PsbW"/>
    <property type="match status" value="1"/>
</dbReference>
<evidence type="ECO:0000256" key="5">
    <source>
        <dbReference type="ARBA" id="ARBA00022640"/>
    </source>
</evidence>
<comment type="subcellular location">
    <subcellularLocation>
        <location evidence="1">Plastid</location>
        <location evidence="1">Chloroplast thylakoid membrane</location>
        <topology evidence="1">Single-pass membrane protein</topology>
    </subcellularLocation>
</comment>
<accession>A0AAX4P5X8</accession>
<evidence type="ECO:0000256" key="9">
    <source>
        <dbReference type="ARBA" id="ARBA00031756"/>
    </source>
</evidence>